<protein>
    <submittedName>
        <fullName evidence="2">Uncharacterized protein</fullName>
    </submittedName>
</protein>
<proteinExistence type="predicted"/>
<name>A0A6A4IME7_9AGAR</name>
<gene>
    <name evidence="2" type="ORF">BT96DRAFT_367176</name>
</gene>
<dbReference type="AlphaFoldDB" id="A0A6A4IME7"/>
<dbReference type="EMBL" id="ML769385">
    <property type="protein sequence ID" value="KAE9410228.1"/>
    <property type="molecule type" value="Genomic_DNA"/>
</dbReference>
<sequence length="297" mass="33769">MDRCQLELRRLQRELEAQQDLLEVYMTGIRSAMSPIHQLPPELLGEIFKYICCGDIGINCIISKSEKQLPTLVISGVCSRWYNVVNSMPVLWSSFGSKALDSPSTLSHLKLFLERSRLHPLDFQIGDPSFGLPEDSLSFLTATENSSRWRHVQITARESFIVDNIFVPLIDTKQYLPVLVSLNLRSSFDEEFSSFPVDCPALQSLSLNGVPLDLKYPRSTITYLNLECLYPDEISRVILHCPNIQVFEVKNVVDRVEVIPPPNISCNALKFKMKYGDNRDGRKLSYCIVVLNARTKP</sequence>
<evidence type="ECO:0000313" key="3">
    <source>
        <dbReference type="Proteomes" id="UP000799118"/>
    </source>
</evidence>
<feature type="coiled-coil region" evidence="1">
    <location>
        <begin position="1"/>
        <end position="28"/>
    </location>
</feature>
<organism evidence="2 3">
    <name type="scientific">Gymnopus androsaceus JB14</name>
    <dbReference type="NCBI Taxonomy" id="1447944"/>
    <lineage>
        <taxon>Eukaryota</taxon>
        <taxon>Fungi</taxon>
        <taxon>Dikarya</taxon>
        <taxon>Basidiomycota</taxon>
        <taxon>Agaricomycotina</taxon>
        <taxon>Agaricomycetes</taxon>
        <taxon>Agaricomycetidae</taxon>
        <taxon>Agaricales</taxon>
        <taxon>Marasmiineae</taxon>
        <taxon>Omphalotaceae</taxon>
        <taxon>Gymnopus</taxon>
    </lineage>
</organism>
<dbReference type="InterPro" id="IPR032675">
    <property type="entry name" value="LRR_dom_sf"/>
</dbReference>
<evidence type="ECO:0000313" key="2">
    <source>
        <dbReference type="EMBL" id="KAE9410228.1"/>
    </source>
</evidence>
<dbReference type="Proteomes" id="UP000799118">
    <property type="component" value="Unassembled WGS sequence"/>
</dbReference>
<dbReference type="Gene3D" id="3.80.10.10">
    <property type="entry name" value="Ribonuclease Inhibitor"/>
    <property type="match status" value="1"/>
</dbReference>
<evidence type="ECO:0000256" key="1">
    <source>
        <dbReference type="SAM" id="Coils"/>
    </source>
</evidence>
<keyword evidence="1" id="KW-0175">Coiled coil</keyword>
<accession>A0A6A4IME7</accession>
<dbReference type="SUPFAM" id="SSF52047">
    <property type="entry name" value="RNI-like"/>
    <property type="match status" value="1"/>
</dbReference>
<dbReference type="OrthoDB" id="3248197at2759"/>
<keyword evidence="3" id="KW-1185">Reference proteome</keyword>
<reference evidence="2" key="1">
    <citation type="journal article" date="2019" name="Environ. Microbiol.">
        <title>Fungal ecological strategies reflected in gene transcription - a case study of two litter decomposers.</title>
        <authorList>
            <person name="Barbi F."/>
            <person name="Kohler A."/>
            <person name="Barry K."/>
            <person name="Baskaran P."/>
            <person name="Daum C."/>
            <person name="Fauchery L."/>
            <person name="Ihrmark K."/>
            <person name="Kuo A."/>
            <person name="LaButti K."/>
            <person name="Lipzen A."/>
            <person name="Morin E."/>
            <person name="Grigoriev I.V."/>
            <person name="Henrissat B."/>
            <person name="Lindahl B."/>
            <person name="Martin F."/>
        </authorList>
    </citation>
    <scope>NUCLEOTIDE SEQUENCE</scope>
    <source>
        <strain evidence="2">JB14</strain>
    </source>
</reference>